<keyword evidence="4" id="KW-1185">Reference proteome</keyword>
<keyword evidence="1" id="KW-0812">Transmembrane</keyword>
<feature type="transmembrane region" description="Helical" evidence="1">
    <location>
        <begin position="23"/>
        <end position="43"/>
    </location>
</feature>
<dbReference type="EMBL" id="JAWHQM010000031">
    <property type="protein sequence ID" value="KAK5633298.1"/>
    <property type="molecule type" value="Genomic_DNA"/>
</dbReference>
<sequence>MPSVSSANVSDSNGHLQRPIHKFFFILLFIASLTGIGIASGSASVPVPPGSPSPFISNYLTKTAVVIFTAEYLAAGLIFFIIFAQSIDIPSTEVRLLTCVAVCSPLIIARLVYGLLAAFSNDLRFNLLIGNTTIYFVLSVLTEIIAVGISVVVGLSLPKTLELDERI</sequence>
<accession>A0AAN7UP03</accession>
<feature type="transmembrane region" description="Helical" evidence="1">
    <location>
        <begin position="63"/>
        <end position="84"/>
    </location>
</feature>
<name>A0AAN7UP03_9PEZI</name>
<proteinExistence type="predicted"/>
<dbReference type="InterPro" id="IPR056119">
    <property type="entry name" value="DUF7702"/>
</dbReference>
<keyword evidence="1" id="KW-1133">Transmembrane helix</keyword>
<gene>
    <name evidence="3" type="ORF">RRF57_009012</name>
</gene>
<keyword evidence="1" id="KW-0472">Membrane</keyword>
<evidence type="ECO:0000313" key="4">
    <source>
        <dbReference type="Proteomes" id="UP001305414"/>
    </source>
</evidence>
<evidence type="ECO:0000256" key="1">
    <source>
        <dbReference type="SAM" id="Phobius"/>
    </source>
</evidence>
<dbReference type="PANTHER" id="PTHR42109">
    <property type="entry name" value="UNPLACED GENOMIC SCAFFOLD UM_SCAF_CONTIG_1.265, WHOLE GENOME SHOTGUN SEQUENCE"/>
    <property type="match status" value="1"/>
</dbReference>
<feature type="domain" description="DUF7702" evidence="2">
    <location>
        <begin position="16"/>
        <end position="159"/>
    </location>
</feature>
<protein>
    <recommendedName>
        <fullName evidence="2">DUF7702 domain-containing protein</fullName>
    </recommendedName>
</protein>
<reference evidence="3 4" key="1">
    <citation type="submission" date="2023-10" db="EMBL/GenBank/DDBJ databases">
        <title>Draft genome sequence of Xylaria bambusicola isolate GMP-LS, the root and basal stem rot pathogen of sugarcane in Indonesia.</title>
        <authorList>
            <person name="Selvaraj P."/>
            <person name="Muralishankar V."/>
            <person name="Muruganantham S."/>
            <person name="Sp S."/>
            <person name="Haryani S."/>
            <person name="Lau K.J.X."/>
            <person name="Naqvi N.I."/>
        </authorList>
    </citation>
    <scope>NUCLEOTIDE SEQUENCE [LARGE SCALE GENOMIC DNA]</scope>
    <source>
        <strain evidence="3">GMP-LS</strain>
    </source>
</reference>
<evidence type="ECO:0000313" key="3">
    <source>
        <dbReference type="EMBL" id="KAK5633298.1"/>
    </source>
</evidence>
<dbReference type="PANTHER" id="PTHR42109:SF2">
    <property type="entry name" value="INTEGRAL MEMBRANE PROTEIN"/>
    <property type="match status" value="1"/>
</dbReference>
<evidence type="ECO:0000259" key="2">
    <source>
        <dbReference type="Pfam" id="PF24800"/>
    </source>
</evidence>
<feature type="transmembrane region" description="Helical" evidence="1">
    <location>
        <begin position="96"/>
        <end position="119"/>
    </location>
</feature>
<feature type="transmembrane region" description="Helical" evidence="1">
    <location>
        <begin position="134"/>
        <end position="157"/>
    </location>
</feature>
<comment type="caution">
    <text evidence="3">The sequence shown here is derived from an EMBL/GenBank/DDBJ whole genome shotgun (WGS) entry which is preliminary data.</text>
</comment>
<organism evidence="3 4">
    <name type="scientific">Xylaria bambusicola</name>
    <dbReference type="NCBI Taxonomy" id="326684"/>
    <lineage>
        <taxon>Eukaryota</taxon>
        <taxon>Fungi</taxon>
        <taxon>Dikarya</taxon>
        <taxon>Ascomycota</taxon>
        <taxon>Pezizomycotina</taxon>
        <taxon>Sordariomycetes</taxon>
        <taxon>Xylariomycetidae</taxon>
        <taxon>Xylariales</taxon>
        <taxon>Xylariaceae</taxon>
        <taxon>Xylaria</taxon>
    </lineage>
</organism>
<dbReference type="Pfam" id="PF24800">
    <property type="entry name" value="DUF7702"/>
    <property type="match status" value="1"/>
</dbReference>
<dbReference type="AlphaFoldDB" id="A0AAN7UP03"/>
<dbReference type="Proteomes" id="UP001305414">
    <property type="component" value="Unassembled WGS sequence"/>
</dbReference>